<dbReference type="Pfam" id="PF01551">
    <property type="entry name" value="Peptidase_M23"/>
    <property type="match status" value="1"/>
</dbReference>
<accession>A0A397P431</accession>
<proteinExistence type="predicted"/>
<dbReference type="CDD" id="cd12797">
    <property type="entry name" value="M23_peptidase"/>
    <property type="match status" value="1"/>
</dbReference>
<evidence type="ECO:0000259" key="2">
    <source>
        <dbReference type="Pfam" id="PF01551"/>
    </source>
</evidence>
<dbReference type="Proteomes" id="UP000266568">
    <property type="component" value="Unassembled WGS sequence"/>
</dbReference>
<dbReference type="GO" id="GO:0004222">
    <property type="term" value="F:metalloendopeptidase activity"/>
    <property type="evidence" value="ECO:0007669"/>
    <property type="project" value="TreeGrafter"/>
</dbReference>
<dbReference type="InterPro" id="IPR011055">
    <property type="entry name" value="Dup_hybrid_motif"/>
</dbReference>
<dbReference type="PANTHER" id="PTHR21666">
    <property type="entry name" value="PEPTIDASE-RELATED"/>
    <property type="match status" value="1"/>
</dbReference>
<dbReference type="OrthoDB" id="9815245at2"/>
<dbReference type="AlphaFoldDB" id="A0A397P431"/>
<keyword evidence="1" id="KW-0732">Signal</keyword>
<dbReference type="Gene3D" id="2.70.70.10">
    <property type="entry name" value="Glucose Permease (Domain IIA)"/>
    <property type="match status" value="1"/>
</dbReference>
<dbReference type="FunFam" id="2.70.70.10:FF:000006">
    <property type="entry name" value="M23 family peptidase"/>
    <property type="match status" value="1"/>
</dbReference>
<sequence length="487" mass="51094">MFLRSDSDLLGGGGATALAYTAPARGGFATLADRLRDVDWTPDLGARIGSLEWFRGAATCLALCTVSWMLGPSLHAPIIGAAPPSLSGHQWDEARAQSIAPLAWGAATGRRMAATDLVAPLAATPERPIVDLTATFASGDSFGGVLQRAGVGRGDASRAADLIAQAIDLGDLKPGTRIDLTLGRRSTKSVPRPLEKLALRARFDLALAINRTDGALTLDRQPIAIDHTPLRVQGRVGSSLYRSARAAGVPARIVEAYIKALATKVSIGRDVGADDTFDLVVERERAATGEERLGGLAFAGLERKGKDVALVRWAVDGRDQWLDADGKGAHTTRSGGMPVSGHITSSFGKRRHPILGYVRMHDGLDIGARYGSPIHAAADGTVAFAGRNGGYGNFVRLKHSGAITTGYGHMSKIAVRAGAHVHAGQVIGYVGSTGLSTGPHLHFEVRKNNRPINPRSFSIASVTQLSGKALRAFKARAASLRAVTPAS</sequence>
<evidence type="ECO:0000313" key="4">
    <source>
        <dbReference type="Proteomes" id="UP000266568"/>
    </source>
</evidence>
<name>A0A397P431_9SPHN</name>
<dbReference type="EMBL" id="QXDC01000003">
    <property type="protein sequence ID" value="RIA44002.1"/>
    <property type="molecule type" value="Genomic_DNA"/>
</dbReference>
<organism evidence="3 4">
    <name type="scientific">Hephaestia caeni</name>
    <dbReference type="NCBI Taxonomy" id="645617"/>
    <lineage>
        <taxon>Bacteria</taxon>
        <taxon>Pseudomonadati</taxon>
        <taxon>Pseudomonadota</taxon>
        <taxon>Alphaproteobacteria</taxon>
        <taxon>Sphingomonadales</taxon>
        <taxon>Sphingomonadaceae</taxon>
        <taxon>Hephaestia</taxon>
    </lineage>
</organism>
<dbReference type="InterPro" id="IPR016047">
    <property type="entry name" value="M23ase_b-sheet_dom"/>
</dbReference>
<feature type="domain" description="M23ase beta-sheet core" evidence="2">
    <location>
        <begin position="359"/>
        <end position="454"/>
    </location>
</feature>
<gene>
    <name evidence="3" type="ORF">DFR49_2237</name>
</gene>
<reference evidence="3 4" key="1">
    <citation type="submission" date="2018-08" db="EMBL/GenBank/DDBJ databases">
        <title>Genomic Encyclopedia of Type Strains, Phase IV (KMG-IV): sequencing the most valuable type-strain genomes for metagenomic binning, comparative biology and taxonomic classification.</title>
        <authorList>
            <person name="Goeker M."/>
        </authorList>
    </citation>
    <scope>NUCLEOTIDE SEQUENCE [LARGE SCALE GENOMIC DNA]</scope>
    <source>
        <strain evidence="3 4">DSM 25527</strain>
    </source>
</reference>
<keyword evidence="4" id="KW-1185">Reference proteome</keyword>
<dbReference type="PANTHER" id="PTHR21666:SF289">
    <property type="entry name" value="L-ALA--D-GLU ENDOPEPTIDASE"/>
    <property type="match status" value="1"/>
</dbReference>
<comment type="caution">
    <text evidence="3">The sequence shown here is derived from an EMBL/GenBank/DDBJ whole genome shotgun (WGS) entry which is preliminary data.</text>
</comment>
<protein>
    <submittedName>
        <fullName evidence="3">Peptidase M23-like protein</fullName>
    </submittedName>
</protein>
<dbReference type="SUPFAM" id="SSF51261">
    <property type="entry name" value="Duplicated hybrid motif"/>
    <property type="match status" value="1"/>
</dbReference>
<dbReference type="InterPro" id="IPR050570">
    <property type="entry name" value="Cell_wall_metabolism_enzyme"/>
</dbReference>
<evidence type="ECO:0000313" key="3">
    <source>
        <dbReference type="EMBL" id="RIA44002.1"/>
    </source>
</evidence>
<evidence type="ECO:0000256" key="1">
    <source>
        <dbReference type="ARBA" id="ARBA00022729"/>
    </source>
</evidence>
<dbReference type="Gene3D" id="3.10.450.350">
    <property type="match status" value="1"/>
</dbReference>